<dbReference type="KEGG" id="cput:CONPUDRAFT_84562"/>
<protein>
    <submittedName>
        <fullName evidence="2">Uncharacterized protein</fullName>
    </submittedName>
</protein>
<gene>
    <name evidence="2" type="ORF">CONPUDRAFT_84562</name>
</gene>
<evidence type="ECO:0000256" key="1">
    <source>
        <dbReference type="SAM" id="MobiDB-lite"/>
    </source>
</evidence>
<accession>A0A5M3MC24</accession>
<dbReference type="RefSeq" id="XP_007772975.1">
    <property type="nucleotide sequence ID" value="XM_007774785.1"/>
</dbReference>
<organism evidence="2 3">
    <name type="scientific">Coniophora puteana (strain RWD-64-598)</name>
    <name type="common">Brown rot fungus</name>
    <dbReference type="NCBI Taxonomy" id="741705"/>
    <lineage>
        <taxon>Eukaryota</taxon>
        <taxon>Fungi</taxon>
        <taxon>Dikarya</taxon>
        <taxon>Basidiomycota</taxon>
        <taxon>Agaricomycotina</taxon>
        <taxon>Agaricomycetes</taxon>
        <taxon>Agaricomycetidae</taxon>
        <taxon>Boletales</taxon>
        <taxon>Coniophorineae</taxon>
        <taxon>Coniophoraceae</taxon>
        <taxon>Coniophora</taxon>
    </lineage>
</organism>
<dbReference type="GeneID" id="19210791"/>
<dbReference type="AlphaFoldDB" id="A0A5M3MC24"/>
<name>A0A5M3MC24_CONPW</name>
<feature type="compositionally biased region" description="Basic and acidic residues" evidence="1">
    <location>
        <begin position="20"/>
        <end position="32"/>
    </location>
</feature>
<proteinExistence type="predicted"/>
<feature type="region of interest" description="Disordered" evidence="1">
    <location>
        <begin position="1"/>
        <end position="37"/>
    </location>
</feature>
<comment type="caution">
    <text evidence="2">The sequence shown here is derived from an EMBL/GenBank/DDBJ whole genome shotgun (WGS) entry which is preliminary data.</text>
</comment>
<dbReference type="EMBL" id="JH711585">
    <property type="protein sequence ID" value="EIW76576.1"/>
    <property type="molecule type" value="Genomic_DNA"/>
</dbReference>
<sequence length="113" mass="12716">MARRVQVAGDSVTGQKVGKRHEGGEDGLHDLCEGSDASGRRQNWIYDQRSKVQSRAKQGHGATFVMIDGSMMNLSTWCVIMLPKRTEIQREAFASRSIRRYPTHIIATDKARQ</sequence>
<dbReference type="Proteomes" id="UP000053558">
    <property type="component" value="Unassembled WGS sequence"/>
</dbReference>
<evidence type="ECO:0000313" key="2">
    <source>
        <dbReference type="EMBL" id="EIW76576.1"/>
    </source>
</evidence>
<evidence type="ECO:0000313" key="3">
    <source>
        <dbReference type="Proteomes" id="UP000053558"/>
    </source>
</evidence>
<reference evidence="3" key="1">
    <citation type="journal article" date="2012" name="Science">
        <title>The Paleozoic origin of enzymatic lignin decomposition reconstructed from 31 fungal genomes.</title>
        <authorList>
            <person name="Floudas D."/>
            <person name="Binder M."/>
            <person name="Riley R."/>
            <person name="Barry K."/>
            <person name="Blanchette R.A."/>
            <person name="Henrissat B."/>
            <person name="Martinez A.T."/>
            <person name="Otillar R."/>
            <person name="Spatafora J.W."/>
            <person name="Yadav J.S."/>
            <person name="Aerts A."/>
            <person name="Benoit I."/>
            <person name="Boyd A."/>
            <person name="Carlson A."/>
            <person name="Copeland A."/>
            <person name="Coutinho P.M."/>
            <person name="de Vries R.P."/>
            <person name="Ferreira P."/>
            <person name="Findley K."/>
            <person name="Foster B."/>
            <person name="Gaskell J."/>
            <person name="Glotzer D."/>
            <person name="Gorecki P."/>
            <person name="Heitman J."/>
            <person name="Hesse C."/>
            <person name="Hori C."/>
            <person name="Igarashi K."/>
            <person name="Jurgens J.A."/>
            <person name="Kallen N."/>
            <person name="Kersten P."/>
            <person name="Kohler A."/>
            <person name="Kuees U."/>
            <person name="Kumar T.K.A."/>
            <person name="Kuo A."/>
            <person name="LaButti K."/>
            <person name="Larrondo L.F."/>
            <person name="Lindquist E."/>
            <person name="Ling A."/>
            <person name="Lombard V."/>
            <person name="Lucas S."/>
            <person name="Lundell T."/>
            <person name="Martin R."/>
            <person name="McLaughlin D.J."/>
            <person name="Morgenstern I."/>
            <person name="Morin E."/>
            <person name="Murat C."/>
            <person name="Nagy L.G."/>
            <person name="Nolan M."/>
            <person name="Ohm R.A."/>
            <person name="Patyshakuliyeva A."/>
            <person name="Rokas A."/>
            <person name="Ruiz-Duenas F.J."/>
            <person name="Sabat G."/>
            <person name="Salamov A."/>
            <person name="Samejima M."/>
            <person name="Schmutz J."/>
            <person name="Slot J.C."/>
            <person name="St John F."/>
            <person name="Stenlid J."/>
            <person name="Sun H."/>
            <person name="Sun S."/>
            <person name="Syed K."/>
            <person name="Tsang A."/>
            <person name="Wiebenga A."/>
            <person name="Young D."/>
            <person name="Pisabarro A."/>
            <person name="Eastwood D.C."/>
            <person name="Martin F."/>
            <person name="Cullen D."/>
            <person name="Grigoriev I.V."/>
            <person name="Hibbett D.S."/>
        </authorList>
    </citation>
    <scope>NUCLEOTIDE SEQUENCE [LARGE SCALE GENOMIC DNA]</scope>
    <source>
        <strain evidence="3">RWD-64-598 SS2</strain>
    </source>
</reference>
<keyword evidence="3" id="KW-1185">Reference proteome</keyword>